<accession>A0ABP8U5G0</accession>
<keyword evidence="3" id="KW-1185">Reference proteome</keyword>
<organism evidence="2 3">
    <name type="scientific">Actinoallomurus vinaceus</name>
    <dbReference type="NCBI Taxonomy" id="1080074"/>
    <lineage>
        <taxon>Bacteria</taxon>
        <taxon>Bacillati</taxon>
        <taxon>Actinomycetota</taxon>
        <taxon>Actinomycetes</taxon>
        <taxon>Streptosporangiales</taxon>
        <taxon>Thermomonosporaceae</taxon>
        <taxon>Actinoallomurus</taxon>
    </lineage>
</organism>
<evidence type="ECO:0000256" key="1">
    <source>
        <dbReference type="SAM" id="MobiDB-lite"/>
    </source>
</evidence>
<comment type="caution">
    <text evidence="2">The sequence shown here is derived from an EMBL/GenBank/DDBJ whole genome shotgun (WGS) entry which is preliminary data.</text>
</comment>
<name>A0ABP8U5G0_9ACTN</name>
<feature type="region of interest" description="Disordered" evidence="1">
    <location>
        <begin position="1"/>
        <end position="22"/>
    </location>
</feature>
<dbReference type="EMBL" id="BAABHK010000001">
    <property type="protein sequence ID" value="GAA4621594.1"/>
    <property type="molecule type" value="Genomic_DNA"/>
</dbReference>
<proteinExistence type="predicted"/>
<gene>
    <name evidence="2" type="ORF">GCM10023196_010460</name>
</gene>
<evidence type="ECO:0000313" key="3">
    <source>
        <dbReference type="Proteomes" id="UP001501442"/>
    </source>
</evidence>
<sequence length="74" mass="7816">MTVAQDGEPPKVRNGQVGPKYGTAAEVPSTIAAPIATMLAPSITQEKTRDMEYDVKAGISGLQPLPRGVHRTLT</sequence>
<evidence type="ECO:0000313" key="2">
    <source>
        <dbReference type="EMBL" id="GAA4621594.1"/>
    </source>
</evidence>
<protein>
    <submittedName>
        <fullName evidence="2">Uncharacterized protein</fullName>
    </submittedName>
</protein>
<dbReference type="Proteomes" id="UP001501442">
    <property type="component" value="Unassembled WGS sequence"/>
</dbReference>
<reference evidence="3" key="1">
    <citation type="journal article" date="2019" name="Int. J. Syst. Evol. Microbiol.">
        <title>The Global Catalogue of Microorganisms (GCM) 10K type strain sequencing project: providing services to taxonomists for standard genome sequencing and annotation.</title>
        <authorList>
            <consortium name="The Broad Institute Genomics Platform"/>
            <consortium name="The Broad Institute Genome Sequencing Center for Infectious Disease"/>
            <person name="Wu L."/>
            <person name="Ma J."/>
        </authorList>
    </citation>
    <scope>NUCLEOTIDE SEQUENCE [LARGE SCALE GENOMIC DNA]</scope>
    <source>
        <strain evidence="3">JCM 17939</strain>
    </source>
</reference>